<reference evidence="1 2" key="1">
    <citation type="submission" date="2015-09" db="EMBL/GenBank/DDBJ databases">
        <title>Genome sequence of Oxobacter pfennigii DSM 3222.</title>
        <authorList>
            <person name="Poehlein A."/>
            <person name="Bengelsdorf F.R."/>
            <person name="Schiel-Bengelsdorf B."/>
            <person name="Duerre P."/>
            <person name="Daniel R."/>
        </authorList>
    </citation>
    <scope>NUCLEOTIDE SEQUENCE [LARGE SCALE GENOMIC DNA]</scope>
    <source>
        <strain evidence="1 2">DSM 3222</strain>
    </source>
</reference>
<dbReference type="RefSeq" id="WP_054875336.1">
    <property type="nucleotide sequence ID" value="NZ_LKET01000032.1"/>
</dbReference>
<dbReference type="EMBL" id="LKET01000032">
    <property type="protein sequence ID" value="KPU44139.1"/>
    <property type="molecule type" value="Genomic_DNA"/>
</dbReference>
<sequence>MMKLLNKPVEIICIFSKEGSITPFKMRMEDDNKNTLVYAIKPISVDKTKTLLNFHCTADMNGSEKKCNLHYYVAEMKWILYSML</sequence>
<dbReference type="STRING" id="36849.OXPF_23060"/>
<evidence type="ECO:0000313" key="1">
    <source>
        <dbReference type="EMBL" id="KPU44139.1"/>
    </source>
</evidence>
<organism evidence="1 2">
    <name type="scientific">Oxobacter pfennigii</name>
    <dbReference type="NCBI Taxonomy" id="36849"/>
    <lineage>
        <taxon>Bacteria</taxon>
        <taxon>Bacillati</taxon>
        <taxon>Bacillota</taxon>
        <taxon>Clostridia</taxon>
        <taxon>Eubacteriales</taxon>
        <taxon>Clostridiaceae</taxon>
        <taxon>Oxobacter</taxon>
    </lineage>
</organism>
<accession>A0A0P8YAT6</accession>
<dbReference type="Proteomes" id="UP000050326">
    <property type="component" value="Unassembled WGS sequence"/>
</dbReference>
<gene>
    <name evidence="1" type="ORF">OXPF_23060</name>
</gene>
<name>A0A0P8YAT6_9CLOT</name>
<keyword evidence="2" id="KW-1185">Reference proteome</keyword>
<protein>
    <submittedName>
        <fullName evidence="1">Uncharacterized protein</fullName>
    </submittedName>
</protein>
<evidence type="ECO:0000313" key="2">
    <source>
        <dbReference type="Proteomes" id="UP000050326"/>
    </source>
</evidence>
<dbReference type="OrthoDB" id="1707431at2"/>
<proteinExistence type="predicted"/>
<comment type="caution">
    <text evidence="1">The sequence shown here is derived from an EMBL/GenBank/DDBJ whole genome shotgun (WGS) entry which is preliminary data.</text>
</comment>
<dbReference type="AlphaFoldDB" id="A0A0P8YAT6"/>